<keyword evidence="2" id="KW-1185">Reference proteome</keyword>
<dbReference type="Pfam" id="PF12900">
    <property type="entry name" value="Pyridox_ox_2"/>
    <property type="match status" value="1"/>
</dbReference>
<dbReference type="SUPFAM" id="SSF50475">
    <property type="entry name" value="FMN-binding split barrel"/>
    <property type="match status" value="1"/>
</dbReference>
<name>H6LKK2_ACEWD</name>
<evidence type="ECO:0000313" key="2">
    <source>
        <dbReference type="Proteomes" id="UP000007177"/>
    </source>
</evidence>
<dbReference type="HOGENOM" id="CLU_067890_1_0_9"/>
<dbReference type="OrthoDB" id="9794935at2"/>
<dbReference type="InterPro" id="IPR024747">
    <property type="entry name" value="Pyridox_Oxase-rel"/>
</dbReference>
<dbReference type="KEGG" id="awo:Awo_c20160"/>
<dbReference type="AlphaFoldDB" id="H6LKK2"/>
<dbReference type="PANTHER" id="PTHR34071">
    <property type="entry name" value="5-NITROIMIDAZOLE ANTIBIOTICS RESISTANCE PROTEIN, NIMA-FAMILY-RELATED PROTEIN-RELATED"/>
    <property type="match status" value="1"/>
</dbReference>
<dbReference type="eggNOG" id="COG3467">
    <property type="taxonomic scope" value="Bacteria"/>
</dbReference>
<reference evidence="1 2" key="2">
    <citation type="journal article" date="2012" name="PLoS ONE">
        <title>An ancient pathway combining carbon dioxide fixation with the generation and utilization of a sodium ion gradient for ATP synthesis.</title>
        <authorList>
            <person name="Poehlein A."/>
            <person name="Schmidt S."/>
            <person name="Kaster A.K."/>
            <person name="Goenrich M."/>
            <person name="Vollmers J."/>
            <person name="Thurmer A."/>
            <person name="Bertsch J."/>
            <person name="Schuchmann K."/>
            <person name="Voigt B."/>
            <person name="Hecker M."/>
            <person name="Daniel R."/>
            <person name="Thauer R.K."/>
            <person name="Gottschalk G."/>
            <person name="Muller V."/>
        </authorList>
    </citation>
    <scope>NUCLEOTIDE SEQUENCE [LARGE SCALE GENOMIC DNA]</scope>
    <source>
        <strain evidence="2">ATCC 29683 / DSM 1030 / JCM 2381 / KCTC 1655 / WB1</strain>
    </source>
</reference>
<accession>H6LKK2</accession>
<protein>
    <submittedName>
        <fullName evidence="1">Nitroimidazole resistance protein NimA</fullName>
    </submittedName>
</protein>
<proteinExistence type="predicted"/>
<reference evidence="2" key="1">
    <citation type="submission" date="2011-07" db="EMBL/GenBank/DDBJ databases">
        <title>Complete genome sequence of Acetobacterium woodii.</title>
        <authorList>
            <person name="Poehlein A."/>
            <person name="Schmidt S."/>
            <person name="Kaster A.-K."/>
            <person name="Goenrich M."/>
            <person name="Vollmers J."/>
            <person name="Thuermer A."/>
            <person name="Gottschalk G."/>
            <person name="Thauer R.K."/>
            <person name="Daniel R."/>
            <person name="Mueller V."/>
        </authorList>
    </citation>
    <scope>NUCLEOTIDE SEQUENCE [LARGE SCALE GENOMIC DNA]</scope>
    <source>
        <strain evidence="2">ATCC 29683 / DSM 1030 / JCM 2381 / KCTC 1655 / WB1</strain>
    </source>
</reference>
<dbReference type="RefSeq" id="WP_014356394.1">
    <property type="nucleotide sequence ID" value="NC_016894.1"/>
</dbReference>
<gene>
    <name evidence="1" type="primary">nimA</name>
    <name evidence="1" type="ordered locus">Awo_c20160</name>
</gene>
<organism evidence="1 2">
    <name type="scientific">Acetobacterium woodii (strain ATCC 29683 / DSM 1030 / JCM 2381 / KCTC 1655 / WB1)</name>
    <dbReference type="NCBI Taxonomy" id="931626"/>
    <lineage>
        <taxon>Bacteria</taxon>
        <taxon>Bacillati</taxon>
        <taxon>Bacillota</taxon>
        <taxon>Clostridia</taxon>
        <taxon>Eubacteriales</taxon>
        <taxon>Eubacteriaceae</taxon>
        <taxon>Acetobacterium</taxon>
    </lineage>
</organism>
<dbReference type="InterPro" id="IPR012349">
    <property type="entry name" value="Split_barrel_FMN-bd"/>
</dbReference>
<evidence type="ECO:0000313" key="1">
    <source>
        <dbReference type="EMBL" id="AFA48794.1"/>
    </source>
</evidence>
<dbReference type="Proteomes" id="UP000007177">
    <property type="component" value="Chromosome"/>
</dbReference>
<sequence>MRRANREVKNKSELIKIIESCKTCRMGMIDDGKPYVVPLNFGYKIVDSVITIYLHSAKEGRKVEVLTRNNTVCIEMDQMSELITGKNGCDYSCYFESFIGEGQAVILENVEAKIDALNAIMKHQTGKDDFSYDLRVLDKTLIIAIELNHYTGKRH</sequence>
<dbReference type="Gene3D" id="2.30.110.10">
    <property type="entry name" value="Electron Transport, Fmn-binding Protein, Chain A"/>
    <property type="match status" value="1"/>
</dbReference>
<dbReference type="PANTHER" id="PTHR34071:SF2">
    <property type="entry name" value="FLAVIN-NUCLEOTIDE-BINDING PROTEIN"/>
    <property type="match status" value="1"/>
</dbReference>
<dbReference type="EMBL" id="CP002987">
    <property type="protein sequence ID" value="AFA48794.1"/>
    <property type="molecule type" value="Genomic_DNA"/>
</dbReference>